<dbReference type="InterPro" id="IPR002755">
    <property type="entry name" value="DNA_primase_S"/>
</dbReference>
<protein>
    <recommendedName>
        <fullName evidence="10">DNA primase</fullName>
        <ecNumber evidence="10">2.7.7.-</ecNumber>
    </recommendedName>
</protein>
<dbReference type="EC" id="2.7.7.-" evidence="10"/>
<keyword evidence="4 10" id="KW-0808">Transferase</keyword>
<evidence type="ECO:0000313" key="11">
    <source>
        <dbReference type="EMBL" id="OXA46926.1"/>
    </source>
</evidence>
<evidence type="ECO:0000256" key="3">
    <source>
        <dbReference type="ARBA" id="ARBA00022515"/>
    </source>
</evidence>
<dbReference type="PANTHER" id="PTHR10536">
    <property type="entry name" value="DNA PRIMASE SMALL SUBUNIT"/>
    <property type="match status" value="1"/>
</dbReference>
<evidence type="ECO:0000256" key="8">
    <source>
        <dbReference type="ARBA" id="ARBA00022833"/>
    </source>
</evidence>
<keyword evidence="8" id="KW-0862">Zinc</keyword>
<name>A0A226DRU1_FOLCA</name>
<keyword evidence="12" id="KW-1185">Reference proteome</keyword>
<dbReference type="InterPro" id="IPR014052">
    <property type="entry name" value="DNA_primase_ssu_euk/arc"/>
</dbReference>
<dbReference type="NCBIfam" id="TIGR00335">
    <property type="entry name" value="primase_sml"/>
    <property type="match status" value="1"/>
</dbReference>
<gene>
    <name evidence="11" type="ORF">Fcan01_18535</name>
</gene>
<organism evidence="11 12">
    <name type="scientific">Folsomia candida</name>
    <name type="common">Springtail</name>
    <dbReference type="NCBI Taxonomy" id="158441"/>
    <lineage>
        <taxon>Eukaryota</taxon>
        <taxon>Metazoa</taxon>
        <taxon>Ecdysozoa</taxon>
        <taxon>Arthropoda</taxon>
        <taxon>Hexapoda</taxon>
        <taxon>Collembola</taxon>
        <taxon>Entomobryomorpha</taxon>
        <taxon>Isotomoidea</taxon>
        <taxon>Isotomidae</taxon>
        <taxon>Proisotominae</taxon>
        <taxon>Folsomia</taxon>
    </lineage>
</organism>
<dbReference type="Proteomes" id="UP000198287">
    <property type="component" value="Unassembled WGS sequence"/>
</dbReference>
<dbReference type="GO" id="GO:0006269">
    <property type="term" value="P:DNA replication, synthesis of primer"/>
    <property type="evidence" value="ECO:0007669"/>
    <property type="project" value="UniProtKB-KW"/>
</dbReference>
<dbReference type="GO" id="GO:0003899">
    <property type="term" value="F:DNA-directed RNA polymerase activity"/>
    <property type="evidence" value="ECO:0007669"/>
    <property type="project" value="InterPro"/>
</dbReference>
<evidence type="ECO:0000256" key="1">
    <source>
        <dbReference type="ARBA" id="ARBA00009762"/>
    </source>
</evidence>
<evidence type="ECO:0000256" key="5">
    <source>
        <dbReference type="ARBA" id="ARBA00022695"/>
    </source>
</evidence>
<keyword evidence="9" id="KW-0804">Transcription</keyword>
<evidence type="ECO:0000256" key="6">
    <source>
        <dbReference type="ARBA" id="ARBA00022705"/>
    </source>
</evidence>
<keyword evidence="6 10" id="KW-0235">DNA replication</keyword>
<dbReference type="OrthoDB" id="19606at2759"/>
<evidence type="ECO:0000256" key="4">
    <source>
        <dbReference type="ARBA" id="ARBA00022679"/>
    </source>
</evidence>
<evidence type="ECO:0000256" key="9">
    <source>
        <dbReference type="ARBA" id="ARBA00023163"/>
    </source>
</evidence>
<dbReference type="CDD" id="cd04860">
    <property type="entry name" value="AE_Prim_S"/>
    <property type="match status" value="1"/>
</dbReference>
<dbReference type="Gene3D" id="3.90.920.10">
    <property type="entry name" value="DNA primase, PRIM domain"/>
    <property type="match status" value="1"/>
</dbReference>
<evidence type="ECO:0000256" key="7">
    <source>
        <dbReference type="ARBA" id="ARBA00022723"/>
    </source>
</evidence>
<keyword evidence="2 10" id="KW-0240">DNA-directed RNA polymerase</keyword>
<dbReference type="EMBL" id="LNIX01000014">
    <property type="protein sequence ID" value="OXA46926.1"/>
    <property type="molecule type" value="Genomic_DNA"/>
</dbReference>
<keyword evidence="3 10" id="KW-0639">Primosome</keyword>
<proteinExistence type="inferred from homology"/>
<dbReference type="GO" id="GO:0046872">
    <property type="term" value="F:metal ion binding"/>
    <property type="evidence" value="ECO:0007669"/>
    <property type="project" value="UniProtKB-KW"/>
</dbReference>
<accession>A0A226DRU1</accession>
<evidence type="ECO:0000256" key="2">
    <source>
        <dbReference type="ARBA" id="ARBA00022478"/>
    </source>
</evidence>
<dbReference type="STRING" id="158441.A0A226DRU1"/>
<comment type="caution">
    <text evidence="11">The sequence shown here is derived from an EMBL/GenBank/DDBJ whole genome shotgun (WGS) entry which is preliminary data.</text>
</comment>
<keyword evidence="7" id="KW-0479">Metal-binding</keyword>
<dbReference type="GO" id="GO:0005658">
    <property type="term" value="C:alpha DNA polymerase:primase complex"/>
    <property type="evidence" value="ECO:0007669"/>
    <property type="project" value="UniProtKB-ARBA"/>
</dbReference>
<reference evidence="11 12" key="1">
    <citation type="submission" date="2015-12" db="EMBL/GenBank/DDBJ databases">
        <title>The genome of Folsomia candida.</title>
        <authorList>
            <person name="Faddeeva A."/>
            <person name="Derks M.F."/>
            <person name="Anvar Y."/>
            <person name="Smit S."/>
            <person name="Van Straalen N."/>
            <person name="Roelofs D."/>
        </authorList>
    </citation>
    <scope>NUCLEOTIDE SEQUENCE [LARGE SCALE GENOMIC DNA]</scope>
    <source>
        <strain evidence="11 12">VU population</strain>
        <tissue evidence="11">Whole body</tissue>
    </source>
</reference>
<dbReference type="FunFam" id="3.90.920.10:FF:000003">
    <property type="entry name" value="DNA primase"/>
    <property type="match status" value="1"/>
</dbReference>
<dbReference type="Pfam" id="PF01896">
    <property type="entry name" value="DNA_primase_S"/>
    <property type="match status" value="1"/>
</dbReference>
<evidence type="ECO:0000313" key="12">
    <source>
        <dbReference type="Proteomes" id="UP000198287"/>
    </source>
</evidence>
<dbReference type="AlphaFoldDB" id="A0A226DRU1"/>
<dbReference type="SUPFAM" id="SSF56747">
    <property type="entry name" value="Prim-pol domain"/>
    <property type="match status" value="1"/>
</dbReference>
<evidence type="ECO:0000256" key="10">
    <source>
        <dbReference type="RuleBase" id="RU003514"/>
    </source>
</evidence>
<comment type="similarity">
    <text evidence="1 10">Belongs to the eukaryotic-type primase small subunit family.</text>
</comment>
<sequence>MGEYDPTLLPDLLKPYYDRLFPTDLMYRWLSYGSADYFSRREFSFTLMGDVYIRYQSFGSNEEFGKELRRRNPEKIDIGAVYTQKPKSRDSSSGFQPVEKEFVVDIDLTDYDDVRTCCSGAKVCEKCWKFLAIAVKILDAALRDDFGFKHLLWVYSGRRGVHCWISDTIARQLDSHGRGAVIEYLSVIKGGENQAKKVKIPNPETLHPFLQRSVDIIDEMFKEICDDDQNIFNTEANFNILPLDVKMAARNPASRYEDVFNYINDNKKEKKTLRQLHPELLLQFCYPRLDVNVSKGINHLLKSPFCIHPKTGQVCVPFDPKYVDKFKTTDVPSITQLMDEIGEHDKAKESEVNVLTWKKTKMAPYMKIFNDFIKKLEKDRETRDKSDNNKELF</sequence>
<keyword evidence="5" id="KW-0548">Nucleotidyltransferase</keyword>
<dbReference type="OMA" id="NVTRGFN"/>